<dbReference type="SUPFAM" id="SSF51735">
    <property type="entry name" value="NAD(P)-binding Rossmann-fold domains"/>
    <property type="match status" value="1"/>
</dbReference>
<proteinExistence type="predicted"/>
<accession>A0A9X1X4G1</accession>
<feature type="domain" description="NAD(P)-binding" evidence="1">
    <location>
        <begin position="7"/>
        <end position="140"/>
    </location>
</feature>
<dbReference type="InterPro" id="IPR036291">
    <property type="entry name" value="NAD(P)-bd_dom_sf"/>
</dbReference>
<dbReference type="Pfam" id="PF13460">
    <property type="entry name" value="NAD_binding_10"/>
    <property type="match status" value="1"/>
</dbReference>
<protein>
    <submittedName>
        <fullName evidence="2">NAD(P)H-binding protein</fullName>
    </submittedName>
</protein>
<name>A0A9X1X4G1_9SPHI</name>
<dbReference type="InterPro" id="IPR051207">
    <property type="entry name" value="ComplexI_NDUFA9_subunit"/>
</dbReference>
<evidence type="ECO:0000313" key="2">
    <source>
        <dbReference type="EMBL" id="MCJ8210366.1"/>
    </source>
</evidence>
<reference evidence="2" key="1">
    <citation type="submission" date="2022-04" db="EMBL/GenBank/DDBJ databases">
        <title>Mucilaginibacter sp. RS28 isolated from freshwater.</title>
        <authorList>
            <person name="Ko S.-R."/>
        </authorList>
    </citation>
    <scope>NUCLEOTIDE SEQUENCE</scope>
    <source>
        <strain evidence="2">RS28</strain>
    </source>
</reference>
<dbReference type="RefSeq" id="WP_245130202.1">
    <property type="nucleotide sequence ID" value="NZ_JALJEJ010000004.1"/>
</dbReference>
<organism evidence="2 3">
    <name type="scientific">Mucilaginibacter straminoryzae</name>
    <dbReference type="NCBI Taxonomy" id="2932774"/>
    <lineage>
        <taxon>Bacteria</taxon>
        <taxon>Pseudomonadati</taxon>
        <taxon>Bacteroidota</taxon>
        <taxon>Sphingobacteriia</taxon>
        <taxon>Sphingobacteriales</taxon>
        <taxon>Sphingobacteriaceae</taxon>
        <taxon>Mucilaginibacter</taxon>
    </lineage>
</organism>
<keyword evidence="3" id="KW-1185">Reference proteome</keyword>
<sequence>MKVLLTGANGYVGTRLIPVLLAKGHEVICLVRDKNLFRKQSVYADQVTVVNGDLLRTRSMEPLPADIDAAYYLVNAMVQTSGFAGLEALAAQNFVDAIDQTNCRQIISLSEIDDHLENSRSRQHVEEILSKADAAITILKTTMMIGPGSVANELMDGLTRKMPVIIASMWAKAQEQPIAVCDVVNYLEGCLLNAAAYNSEFHISGPEILTFRQMLTIYGAECKGAKVKIMTVPQVSSALSSYWLNFLTPISYSHAKTLVENLKYDLISRDDAIVDIVPFKRLTFKEALHQAN</sequence>
<evidence type="ECO:0000259" key="1">
    <source>
        <dbReference type="Pfam" id="PF13460"/>
    </source>
</evidence>
<gene>
    <name evidence="2" type="ORF">MUY27_11660</name>
</gene>
<evidence type="ECO:0000313" key="3">
    <source>
        <dbReference type="Proteomes" id="UP001139450"/>
    </source>
</evidence>
<dbReference type="GO" id="GO:0044877">
    <property type="term" value="F:protein-containing complex binding"/>
    <property type="evidence" value="ECO:0007669"/>
    <property type="project" value="TreeGrafter"/>
</dbReference>
<dbReference type="PANTHER" id="PTHR12126">
    <property type="entry name" value="NADH-UBIQUINONE OXIDOREDUCTASE 39 KDA SUBUNIT-RELATED"/>
    <property type="match status" value="1"/>
</dbReference>
<comment type="caution">
    <text evidence="2">The sequence shown here is derived from an EMBL/GenBank/DDBJ whole genome shotgun (WGS) entry which is preliminary data.</text>
</comment>
<dbReference type="InterPro" id="IPR016040">
    <property type="entry name" value="NAD(P)-bd_dom"/>
</dbReference>
<dbReference type="PANTHER" id="PTHR12126:SF11">
    <property type="entry name" value="NADH DEHYDROGENASE [UBIQUINONE] 1 ALPHA SUBCOMPLEX SUBUNIT 9, MITOCHONDRIAL"/>
    <property type="match status" value="1"/>
</dbReference>
<dbReference type="AlphaFoldDB" id="A0A9X1X4G1"/>
<dbReference type="Gene3D" id="3.40.50.720">
    <property type="entry name" value="NAD(P)-binding Rossmann-like Domain"/>
    <property type="match status" value="1"/>
</dbReference>
<dbReference type="Proteomes" id="UP001139450">
    <property type="component" value="Unassembled WGS sequence"/>
</dbReference>
<dbReference type="EMBL" id="JALJEJ010000004">
    <property type="protein sequence ID" value="MCJ8210366.1"/>
    <property type="molecule type" value="Genomic_DNA"/>
</dbReference>